<dbReference type="Pfam" id="PF13385">
    <property type="entry name" value="Laminin_G_3"/>
    <property type="match status" value="1"/>
</dbReference>
<evidence type="ECO:0000313" key="4">
    <source>
        <dbReference type="Proteomes" id="UP000886602"/>
    </source>
</evidence>
<dbReference type="Pfam" id="PF23666">
    <property type="entry name" value="Rcc01698_C"/>
    <property type="match status" value="1"/>
</dbReference>
<sequence length="1245" mass="131513">MSKTVGQWVGTVVGAVIGFYTGGTSYIALGAAVGGAVGAAVDPPKGPNIVGPRLSDLGVQTASYGSTIPRLYGTCAVYGTVVWIENNQLRETKSTTKSGGKGGGGGGNTTTYSYSATIAIVLCQGPIAGVRRIWAGSKLIYDAGDSSATGMIASSAAISGITIYTGDDTQMPNDRMQMTLGAGNVSAWRGIAYAVIEDFQLADYGNSLLGCPFKFEVMSDATFSQYSQQGYYPTGVFPQFSDYLMCLGRVESGVMKFDHSGLTYSVTSDGVLISTNASNAGTFSSFGHVGMLGTQSVDYVGTYTGDLYVGGVALMHHYSTSATLPAGVWHMMGACVDKAGTRLYVLAHRQSDATNWLQTYDSSLNLLTQGSQSVYPFVTNAGSYPLIPGNDEVFTVEEGGDFLWKANSYAVNVTLYPIVAGVVGSTLHSFTNPFMGPYGSRMTIAAENQMLWGAHDGGGIFLFSRASTGAPSLVPLADVISAECLTTGYLSAGDIDVTTITDDVRGYRITNNAAVRAALEALQAPYPFDVIQDGYKIKFVKRGGGSVATIVYEDMGTTAGNKTDEPRLTVVREMDAQLPRRIEISYFDADREYDTGEQADERLNSTGTSLIRVEVPVVMTANEAAGAASTLLYLYHLERLDLSLSIPTRDPYNKLQPADPIFVVTPDATYFCRITSLTHESDRVIKLTARLAAVALYSPTAVGGVPNVQGPSVSLSGPSIMAIMDIPTVSGNDTPGLVIAARGAYSGWRGAEALRSDDGGVSWTSQVGIPPPGATVALANNTIGSGPTNAMDVKNVLNVSMVNGDISSVTELALFNGANLFAYGEPGRWEIIGARTVTLQGDGTYNLTNLLRGRYGTEWAMTSHAVYDDVILLDGSLAFTAQPTATLGAAREWTVLGNGDSDVSQNQQTFTYAGENLECLSPVHVSAIQAASGDWAISWVRRTRINGEWLDYVDVSLGETAESYVIDIYDDSAYTTIIRTITASTQTATYNLAQQTIDWGSGVSDIYFRVSQVSDLVGTGRSLDSEGTSAFSWGDPTWANTVALLHMNDTGLTDVTGKTVTVGSAARSSAQSKFGGYSALFGASGTPLDMPDSSDFAFSTDFCIECFIYPTTSTGTLVIAAKRSASTFCPFYFALNAGNLYGIFSLTGAGWDASLTGATTVPLNQWSHVALTRLSGTVTLWLDGVSDATVGLSGALMTNASPVYIGGEYDGTKGLNGYLDEVRIKKGVAVYSGTFTPPTAPFPNF</sequence>
<accession>A0A9D7FDR8</accession>
<comment type="caution">
    <text evidence="3">The sequence shown here is derived from an EMBL/GenBank/DDBJ whole genome shotgun (WGS) entry which is preliminary data.</text>
</comment>
<dbReference type="InterPro" id="IPR056490">
    <property type="entry name" value="Rcc01698_C"/>
</dbReference>
<dbReference type="InterPro" id="IPR032876">
    <property type="entry name" value="J_dom"/>
</dbReference>
<evidence type="ECO:0000259" key="1">
    <source>
        <dbReference type="Pfam" id="PF13550"/>
    </source>
</evidence>
<dbReference type="SUPFAM" id="SSF49899">
    <property type="entry name" value="Concanavalin A-like lectins/glucanases"/>
    <property type="match status" value="1"/>
</dbReference>
<dbReference type="CDD" id="cd00110">
    <property type="entry name" value="LamG"/>
    <property type="match status" value="1"/>
</dbReference>
<gene>
    <name evidence="3" type="ORF">IPJ48_16305</name>
</gene>
<dbReference type="Pfam" id="PF13550">
    <property type="entry name" value="Phage-tail_3"/>
    <property type="match status" value="1"/>
</dbReference>
<evidence type="ECO:0000259" key="2">
    <source>
        <dbReference type="Pfam" id="PF23666"/>
    </source>
</evidence>
<proteinExistence type="predicted"/>
<dbReference type="InterPro" id="IPR013320">
    <property type="entry name" value="ConA-like_dom_sf"/>
</dbReference>
<dbReference type="EMBL" id="JADJNC010000032">
    <property type="protein sequence ID" value="MBK7424508.1"/>
    <property type="molecule type" value="Genomic_DNA"/>
</dbReference>
<dbReference type="Proteomes" id="UP000886602">
    <property type="component" value="Unassembled WGS sequence"/>
</dbReference>
<organism evidence="3 4">
    <name type="scientific">Candidatus Propionivibrio dominans</name>
    <dbReference type="NCBI Taxonomy" id="2954373"/>
    <lineage>
        <taxon>Bacteria</taxon>
        <taxon>Pseudomonadati</taxon>
        <taxon>Pseudomonadota</taxon>
        <taxon>Betaproteobacteria</taxon>
        <taxon>Rhodocyclales</taxon>
        <taxon>Rhodocyclaceae</taxon>
        <taxon>Propionivibrio</taxon>
    </lineage>
</organism>
<dbReference type="AlphaFoldDB" id="A0A9D7FDR8"/>
<protein>
    <recommendedName>
        <fullName evidence="5">Tip attachment protein J domain-containing protein</fullName>
    </recommendedName>
</protein>
<evidence type="ECO:0000313" key="3">
    <source>
        <dbReference type="EMBL" id="MBK7424508.1"/>
    </source>
</evidence>
<dbReference type="InterPro" id="IPR001791">
    <property type="entry name" value="Laminin_G"/>
</dbReference>
<evidence type="ECO:0008006" key="5">
    <source>
        <dbReference type="Google" id="ProtNLM"/>
    </source>
</evidence>
<name>A0A9D7FDR8_9RHOO</name>
<dbReference type="Gene3D" id="2.60.120.200">
    <property type="match status" value="1"/>
</dbReference>
<reference evidence="3" key="1">
    <citation type="submission" date="2020-10" db="EMBL/GenBank/DDBJ databases">
        <title>Connecting structure to function with the recovery of over 1000 high-quality activated sludge metagenome-assembled genomes encoding full-length rRNA genes using long-read sequencing.</title>
        <authorList>
            <person name="Singleton C.M."/>
            <person name="Petriglieri F."/>
            <person name="Kristensen J.M."/>
            <person name="Kirkegaard R.H."/>
            <person name="Michaelsen T.Y."/>
            <person name="Andersen M.H."/>
            <person name="Karst S.M."/>
            <person name="Dueholm M.S."/>
            <person name="Nielsen P.H."/>
            <person name="Albertsen M."/>
        </authorList>
    </citation>
    <scope>NUCLEOTIDE SEQUENCE</scope>
    <source>
        <strain evidence="3">EsbW_18-Q3-R4-48_MAXAC.044</strain>
    </source>
</reference>
<feature type="domain" description="Rcc01698-like C-terminal" evidence="2">
    <location>
        <begin position="775"/>
        <end position="867"/>
    </location>
</feature>
<feature type="domain" description="Tip attachment protein J" evidence="1">
    <location>
        <begin position="512"/>
        <end position="677"/>
    </location>
</feature>